<feature type="transmembrane region" description="Helical" evidence="2">
    <location>
        <begin position="229"/>
        <end position="255"/>
    </location>
</feature>
<dbReference type="SMART" id="SM00267">
    <property type="entry name" value="GGDEF"/>
    <property type="match status" value="1"/>
</dbReference>
<dbReference type="GO" id="GO:0052621">
    <property type="term" value="F:diguanylate cyclase activity"/>
    <property type="evidence" value="ECO:0007669"/>
    <property type="project" value="TreeGrafter"/>
</dbReference>
<feature type="compositionally biased region" description="Polar residues" evidence="1">
    <location>
        <begin position="443"/>
        <end position="453"/>
    </location>
</feature>
<dbReference type="NCBIfam" id="TIGR00254">
    <property type="entry name" value="GGDEF"/>
    <property type="match status" value="1"/>
</dbReference>
<name>A0A4Q7U8H5_PSEST</name>
<keyword evidence="2" id="KW-0812">Transmembrane</keyword>
<dbReference type="GO" id="GO:0043709">
    <property type="term" value="P:cell adhesion involved in single-species biofilm formation"/>
    <property type="evidence" value="ECO:0007669"/>
    <property type="project" value="TreeGrafter"/>
</dbReference>
<feature type="transmembrane region" description="Helical" evidence="2">
    <location>
        <begin position="99"/>
        <end position="123"/>
    </location>
</feature>
<feature type="compositionally biased region" description="Basic and acidic residues" evidence="1">
    <location>
        <begin position="427"/>
        <end position="442"/>
    </location>
</feature>
<comment type="caution">
    <text evidence="4">The sequence shown here is derived from an EMBL/GenBank/DDBJ whole genome shotgun (WGS) entry which is preliminary data.</text>
</comment>
<dbReference type="CDD" id="cd01949">
    <property type="entry name" value="GGDEF"/>
    <property type="match status" value="1"/>
</dbReference>
<sequence length="453" mass="47352">MTVTASAPPRRPATAMGTWALWTLPTPAIVYVLAVDAVAFGVALLPGPIRRADLAVAALLLAVFVLQHEAALTAERSRLRVSSAQAGQNEAAYLVPTTVYTMATAMLLPPLLIGLSAVALYGYRWARITRPRLDLHKGPGYRMTFNCASVVLAGAAVWTVRQVTGLQLADGMTNLQPVLTLAIAIAVYAIVQFGLVAAAVSAAAGSLTPARTMARALCHHGMEISQLSIGALAAFLLASPSPWLAVLLAPMLWLFTQAILVSRLQAEAAADSATGLLNAAAWHRRAGTELQRARRRGAGLGVLVIDIDAFRQINNAFGTRAGDRALAHIAHGLSAAVREDDAIGRMHGEEFVVVAPCVDATDLAELSSRITGAVRQLDFAAVLGAEAGTAPTLTASVGTSIWPADADSVDELLAHADAALRVAKISADDRTDHHASAPHQRDTSPSGDLSPTP</sequence>
<dbReference type="Proteomes" id="UP000291591">
    <property type="component" value="Unassembled WGS sequence"/>
</dbReference>
<dbReference type="GO" id="GO:0005886">
    <property type="term" value="C:plasma membrane"/>
    <property type="evidence" value="ECO:0007669"/>
    <property type="project" value="TreeGrafter"/>
</dbReference>
<dbReference type="EMBL" id="SHKL01000002">
    <property type="protein sequence ID" value="RZT75486.1"/>
    <property type="molecule type" value="Genomic_DNA"/>
</dbReference>
<dbReference type="InterPro" id="IPR029787">
    <property type="entry name" value="Nucleotide_cyclase"/>
</dbReference>
<feature type="domain" description="GGDEF" evidence="3">
    <location>
        <begin position="298"/>
        <end position="436"/>
    </location>
</feature>
<dbReference type="AlphaFoldDB" id="A0A4Q7U8H5"/>
<feature type="transmembrane region" description="Helical" evidence="2">
    <location>
        <begin position="181"/>
        <end position="208"/>
    </location>
</feature>
<dbReference type="PANTHER" id="PTHR45138:SF9">
    <property type="entry name" value="DIGUANYLATE CYCLASE DGCM-RELATED"/>
    <property type="match status" value="1"/>
</dbReference>
<dbReference type="SUPFAM" id="SSF55073">
    <property type="entry name" value="Nucleotide cyclase"/>
    <property type="match status" value="1"/>
</dbReference>
<gene>
    <name evidence="4" type="ORF">EV383_6226</name>
</gene>
<evidence type="ECO:0000313" key="5">
    <source>
        <dbReference type="Proteomes" id="UP000291591"/>
    </source>
</evidence>
<dbReference type="Gene3D" id="3.30.70.270">
    <property type="match status" value="1"/>
</dbReference>
<dbReference type="Pfam" id="PF00990">
    <property type="entry name" value="GGDEF"/>
    <property type="match status" value="1"/>
</dbReference>
<organism evidence="4 5">
    <name type="scientific">Pseudonocardia sediminis</name>
    <dbReference type="NCBI Taxonomy" id="1397368"/>
    <lineage>
        <taxon>Bacteria</taxon>
        <taxon>Bacillati</taxon>
        <taxon>Actinomycetota</taxon>
        <taxon>Actinomycetes</taxon>
        <taxon>Pseudonocardiales</taxon>
        <taxon>Pseudonocardiaceae</taxon>
        <taxon>Pseudonocardia</taxon>
    </lineage>
</organism>
<proteinExistence type="predicted"/>
<evidence type="ECO:0000256" key="2">
    <source>
        <dbReference type="SAM" id="Phobius"/>
    </source>
</evidence>
<accession>A0A4Q7U8H5</accession>
<evidence type="ECO:0000313" key="4">
    <source>
        <dbReference type="EMBL" id="RZT75486.1"/>
    </source>
</evidence>
<dbReference type="InterPro" id="IPR000160">
    <property type="entry name" value="GGDEF_dom"/>
</dbReference>
<keyword evidence="5" id="KW-1185">Reference proteome</keyword>
<reference evidence="4 5" key="1">
    <citation type="submission" date="2019-02" db="EMBL/GenBank/DDBJ databases">
        <title>Sequencing the genomes of 1000 actinobacteria strains.</title>
        <authorList>
            <person name="Klenk H.-P."/>
        </authorList>
    </citation>
    <scope>NUCLEOTIDE SEQUENCE [LARGE SCALE GENOMIC DNA]</scope>
    <source>
        <strain evidence="4 5">DSM 45779</strain>
    </source>
</reference>
<dbReference type="InterPro" id="IPR043128">
    <property type="entry name" value="Rev_trsase/Diguanyl_cyclase"/>
</dbReference>
<keyword evidence="2" id="KW-1133">Transmembrane helix</keyword>
<evidence type="ECO:0000259" key="3">
    <source>
        <dbReference type="PROSITE" id="PS50887"/>
    </source>
</evidence>
<dbReference type="GO" id="GO:1902201">
    <property type="term" value="P:negative regulation of bacterial-type flagellum-dependent cell motility"/>
    <property type="evidence" value="ECO:0007669"/>
    <property type="project" value="TreeGrafter"/>
</dbReference>
<feature type="region of interest" description="Disordered" evidence="1">
    <location>
        <begin position="427"/>
        <end position="453"/>
    </location>
</feature>
<feature type="transmembrane region" description="Helical" evidence="2">
    <location>
        <begin position="143"/>
        <end position="161"/>
    </location>
</feature>
<feature type="transmembrane region" description="Helical" evidence="2">
    <location>
        <begin position="28"/>
        <end position="47"/>
    </location>
</feature>
<dbReference type="PROSITE" id="PS50887">
    <property type="entry name" value="GGDEF"/>
    <property type="match status" value="1"/>
</dbReference>
<evidence type="ECO:0000256" key="1">
    <source>
        <dbReference type="SAM" id="MobiDB-lite"/>
    </source>
</evidence>
<keyword evidence="2" id="KW-0472">Membrane</keyword>
<protein>
    <submittedName>
        <fullName evidence="4">Diguanylate cyclase (GGDEF)-like protein</fullName>
    </submittedName>
</protein>
<dbReference type="InterPro" id="IPR050469">
    <property type="entry name" value="Diguanylate_Cyclase"/>
</dbReference>
<dbReference type="PANTHER" id="PTHR45138">
    <property type="entry name" value="REGULATORY COMPONENTS OF SENSORY TRANSDUCTION SYSTEM"/>
    <property type="match status" value="1"/>
</dbReference>